<name>A0ABD5LL18_AGRRD</name>
<evidence type="ECO:0000313" key="1">
    <source>
        <dbReference type="EMBL" id="MES4992569.1"/>
    </source>
</evidence>
<gene>
    <name evidence="1" type="ORF">ABVB70_19805</name>
</gene>
<organism evidence="1 2">
    <name type="scientific">Agrobacterium radiobacter</name>
    <dbReference type="NCBI Taxonomy" id="362"/>
    <lineage>
        <taxon>Bacteria</taxon>
        <taxon>Pseudomonadati</taxon>
        <taxon>Pseudomonadota</taxon>
        <taxon>Alphaproteobacteria</taxon>
        <taxon>Hyphomicrobiales</taxon>
        <taxon>Rhizobiaceae</taxon>
        <taxon>Rhizobium/Agrobacterium group</taxon>
        <taxon>Agrobacterium</taxon>
        <taxon>Agrobacterium tumefaciens complex</taxon>
    </lineage>
</organism>
<comment type="caution">
    <text evidence="1">The sequence shown here is derived from an EMBL/GenBank/DDBJ whole genome shotgun (WGS) entry which is preliminary data.</text>
</comment>
<proteinExistence type="predicted"/>
<dbReference type="Proteomes" id="UP001438189">
    <property type="component" value="Unassembled WGS sequence"/>
</dbReference>
<dbReference type="RefSeq" id="WP_353574513.1">
    <property type="nucleotide sequence ID" value="NZ_JBETME010000008.1"/>
</dbReference>
<evidence type="ECO:0000313" key="2">
    <source>
        <dbReference type="Proteomes" id="UP001438189"/>
    </source>
</evidence>
<accession>A0ABD5LL18</accession>
<sequence>MANARYPRLLILACSATKRCDPGYMPAIERRYNGPLWQTLRTVDPDGSKAKVAFLSVHYGFRDASDTIEPYDRRMTKEIAAALKAGGLGTRWPRPKTQRRVMPSGDHPGMHINSLSEGRRKPFFDVALVGGSLYLNVMRHFLELFRDAGHITANAQVTEINGPIGRMRRVLRLWLDEQSGEAR</sequence>
<dbReference type="AlphaFoldDB" id="A0ABD5LL18"/>
<dbReference type="EMBL" id="JBETME010000008">
    <property type="protein sequence ID" value="MES4992569.1"/>
    <property type="molecule type" value="Genomic_DNA"/>
</dbReference>
<protein>
    <submittedName>
        <fullName evidence="1">Uncharacterized protein</fullName>
    </submittedName>
</protein>
<reference evidence="1 2" key="1">
    <citation type="submission" date="2024-06" db="EMBL/GenBank/DDBJ databases">
        <title>Genome sequencing of Agrobacterium spp. from tobacco in Serbia.</title>
        <authorList>
            <person name="Ilicic R.J."/>
            <person name="Studholme D.J."/>
            <person name="Jelusic A."/>
            <person name="Barac G."/>
            <person name="Bagi F."/>
            <person name="Popovic Milovanovic T."/>
        </authorList>
    </citation>
    <scope>NUCLEOTIDE SEQUENCE [LARGE SCALE GENOMIC DNA]</scope>
    <source>
        <strain evidence="1 2">DA1</strain>
    </source>
</reference>